<keyword evidence="5 7" id="KW-0028">Amino-acid biosynthesis</keyword>
<evidence type="ECO:0000256" key="6">
    <source>
        <dbReference type="ARBA" id="ARBA00023239"/>
    </source>
</evidence>
<dbReference type="PROSITE" id="PS00163">
    <property type="entry name" value="FUMARATE_LYASES"/>
    <property type="match status" value="1"/>
</dbReference>
<comment type="caution">
    <text evidence="10">The sequence shown here is derived from an EMBL/GenBank/DDBJ whole genome shotgun (WGS) entry which is preliminary data.</text>
</comment>
<dbReference type="FunFam" id="1.10.40.30:FF:000001">
    <property type="entry name" value="Argininosuccinate lyase"/>
    <property type="match status" value="1"/>
</dbReference>
<evidence type="ECO:0000256" key="4">
    <source>
        <dbReference type="ARBA" id="ARBA00022571"/>
    </source>
</evidence>
<dbReference type="SUPFAM" id="SSF48557">
    <property type="entry name" value="L-aspartase-like"/>
    <property type="match status" value="1"/>
</dbReference>
<comment type="pathway">
    <text evidence="2 7">Amino-acid biosynthesis; L-arginine biosynthesis; L-arginine from L-ornithine and carbamoyl phosphate: step 3/3.</text>
</comment>
<proteinExistence type="inferred from homology"/>
<dbReference type="Gene3D" id="1.10.275.10">
    <property type="entry name" value="Fumarase/aspartase (N-terminal domain)"/>
    <property type="match status" value="1"/>
</dbReference>
<dbReference type="Gene3D" id="1.20.200.10">
    <property type="entry name" value="Fumarase/aspartase (Central domain)"/>
    <property type="match status" value="1"/>
</dbReference>
<organism evidence="10 11">
    <name type="scientific">Sphingobium nicotianae</name>
    <dbReference type="NCBI Taxonomy" id="2782607"/>
    <lineage>
        <taxon>Bacteria</taxon>
        <taxon>Pseudomonadati</taxon>
        <taxon>Pseudomonadota</taxon>
        <taxon>Alphaproteobacteria</taxon>
        <taxon>Sphingomonadales</taxon>
        <taxon>Sphingomonadaceae</taxon>
        <taxon>Sphingobium</taxon>
    </lineage>
</organism>
<evidence type="ECO:0000313" key="10">
    <source>
        <dbReference type="EMBL" id="MBT2188709.1"/>
    </source>
</evidence>
<evidence type="ECO:0000313" key="11">
    <source>
        <dbReference type="Proteomes" id="UP001138757"/>
    </source>
</evidence>
<dbReference type="GO" id="GO:0004056">
    <property type="term" value="F:argininosuccinate lyase activity"/>
    <property type="evidence" value="ECO:0007669"/>
    <property type="project" value="UniProtKB-UniRule"/>
</dbReference>
<keyword evidence="6 7" id="KW-0456">Lyase</keyword>
<evidence type="ECO:0000259" key="9">
    <source>
        <dbReference type="Pfam" id="PF14698"/>
    </source>
</evidence>
<keyword evidence="11" id="KW-1185">Reference proteome</keyword>
<dbReference type="Gene3D" id="1.10.40.30">
    <property type="entry name" value="Fumarase/aspartase (C-terminal domain)"/>
    <property type="match status" value="1"/>
</dbReference>
<dbReference type="Proteomes" id="UP001138757">
    <property type="component" value="Unassembled WGS sequence"/>
</dbReference>
<comment type="catalytic activity">
    <reaction evidence="1 7">
        <text>2-(N(omega)-L-arginino)succinate = fumarate + L-arginine</text>
        <dbReference type="Rhea" id="RHEA:24020"/>
        <dbReference type="ChEBI" id="CHEBI:29806"/>
        <dbReference type="ChEBI" id="CHEBI:32682"/>
        <dbReference type="ChEBI" id="CHEBI:57472"/>
        <dbReference type="EC" id="4.3.2.1"/>
    </reaction>
</comment>
<dbReference type="EC" id="4.3.2.1" evidence="3 7"/>
<dbReference type="PANTHER" id="PTHR43814:SF1">
    <property type="entry name" value="ARGININOSUCCINATE LYASE"/>
    <property type="match status" value="1"/>
</dbReference>
<evidence type="ECO:0000256" key="7">
    <source>
        <dbReference type="HAMAP-Rule" id="MF_00006"/>
    </source>
</evidence>
<accession>A0A9X1DF33</accession>
<comment type="subcellular location">
    <subcellularLocation>
        <location evidence="7">Cytoplasm</location>
    </subcellularLocation>
</comment>
<dbReference type="PRINTS" id="PR00149">
    <property type="entry name" value="FUMRATELYASE"/>
</dbReference>
<dbReference type="FunFam" id="1.10.275.10:FF:000002">
    <property type="entry name" value="Argininosuccinate lyase"/>
    <property type="match status" value="1"/>
</dbReference>
<dbReference type="InterPro" id="IPR000362">
    <property type="entry name" value="Fumarate_lyase_fam"/>
</dbReference>
<evidence type="ECO:0000256" key="1">
    <source>
        <dbReference type="ARBA" id="ARBA00000985"/>
    </source>
</evidence>
<dbReference type="InterPro" id="IPR008948">
    <property type="entry name" value="L-Aspartase-like"/>
</dbReference>
<reference evidence="10" key="1">
    <citation type="submission" date="2021-05" db="EMBL/GenBank/DDBJ databases">
        <title>Genome of Sphingobium sp. strain.</title>
        <authorList>
            <person name="Fan R."/>
        </authorList>
    </citation>
    <scope>NUCLEOTIDE SEQUENCE</scope>
    <source>
        <strain evidence="10">H33</strain>
    </source>
</reference>
<dbReference type="InterPro" id="IPR022761">
    <property type="entry name" value="Fumarate_lyase_N"/>
</dbReference>
<dbReference type="GO" id="GO:0042450">
    <property type="term" value="P:L-arginine biosynthetic process via ornithine"/>
    <property type="evidence" value="ECO:0007669"/>
    <property type="project" value="UniProtKB-UniRule"/>
</dbReference>
<keyword evidence="4 7" id="KW-0055">Arginine biosynthesis</keyword>
<dbReference type="InterPro" id="IPR009049">
    <property type="entry name" value="Argininosuccinate_lyase"/>
</dbReference>
<evidence type="ECO:0000256" key="2">
    <source>
        <dbReference type="ARBA" id="ARBA00004941"/>
    </source>
</evidence>
<dbReference type="Pfam" id="PF14698">
    <property type="entry name" value="ASL_C2"/>
    <property type="match status" value="1"/>
</dbReference>
<dbReference type="EMBL" id="JAHGAW010000012">
    <property type="protein sequence ID" value="MBT2188709.1"/>
    <property type="molecule type" value="Genomic_DNA"/>
</dbReference>
<dbReference type="HAMAP" id="MF_00006">
    <property type="entry name" value="Arg_succ_lyase"/>
    <property type="match status" value="1"/>
</dbReference>
<dbReference type="NCBIfam" id="TIGR00838">
    <property type="entry name" value="argH"/>
    <property type="match status" value="1"/>
</dbReference>
<dbReference type="AlphaFoldDB" id="A0A9X1DF33"/>
<feature type="domain" description="Argininosuccinate lyase C-terminal" evidence="9">
    <location>
        <begin position="361"/>
        <end position="430"/>
    </location>
</feature>
<dbReference type="RefSeq" id="WP_214625063.1">
    <property type="nucleotide sequence ID" value="NZ_JAHGAW010000012.1"/>
</dbReference>
<sequence>MWGGRFAAGPAAVMREINASLPFDKRLWRQDIAGSIAHANMLGAQGILSADEAATIIAGLEAIHAEYEAGDLPHDLDLEDIHMATESRLADKIGPVAGRLHTARSRNDQVATDFRLFVRDAMDEVDASLYLLQRALIDRAAEHADSVMPGFTHLQSAQPVTLGHHLMAYHEMIARDRSRFADARARINLSPLGAAALAGTGFPTDRHMTAAALGFDGPTRNSLDSVSDRDFALDYLMAATQCSLHLSRLAEEFVIWASQPFGFISLPDAYSTGSSIMPQKRNPDAAELVRGHAGRIVGCMTSLCVTMKGLPLAYSKDMQDDKPPLFEAHDLLGLSITAMTGMVETTLFRTDRMRALAESGFSTATDLADWLVREANVPFREAHHITGRVVKAAEQAGATLADLPLDTLQAIDPRIDARVHAVLTVDASVASRTSYGGTAPDQVRARIAEARAALDVEAGQ</sequence>
<name>A0A9X1DF33_9SPHN</name>
<feature type="domain" description="Fumarate lyase N-terminal" evidence="8">
    <location>
        <begin position="10"/>
        <end position="298"/>
    </location>
</feature>
<evidence type="ECO:0000256" key="5">
    <source>
        <dbReference type="ARBA" id="ARBA00022605"/>
    </source>
</evidence>
<keyword evidence="7" id="KW-0963">Cytoplasm</keyword>
<dbReference type="InterPro" id="IPR024083">
    <property type="entry name" value="Fumarase/histidase_N"/>
</dbReference>
<protein>
    <recommendedName>
        <fullName evidence="3 7">Argininosuccinate lyase</fullName>
        <shortName evidence="7">ASAL</shortName>
        <ecNumber evidence="3 7">4.3.2.1</ecNumber>
    </recommendedName>
    <alternativeName>
        <fullName evidence="7">Arginosuccinase</fullName>
    </alternativeName>
</protein>
<gene>
    <name evidence="7 10" type="primary">argH</name>
    <name evidence="10" type="ORF">KK488_17285</name>
</gene>
<comment type="similarity">
    <text evidence="7">Belongs to the lyase 1 family. Argininosuccinate lyase subfamily.</text>
</comment>
<dbReference type="PRINTS" id="PR00145">
    <property type="entry name" value="ARGSUCLYASE"/>
</dbReference>
<dbReference type="Pfam" id="PF00206">
    <property type="entry name" value="Lyase_1"/>
    <property type="match status" value="1"/>
</dbReference>
<dbReference type="InterPro" id="IPR020557">
    <property type="entry name" value="Fumarate_lyase_CS"/>
</dbReference>
<dbReference type="CDD" id="cd01359">
    <property type="entry name" value="Argininosuccinate_lyase"/>
    <property type="match status" value="1"/>
</dbReference>
<evidence type="ECO:0000256" key="3">
    <source>
        <dbReference type="ARBA" id="ARBA00012338"/>
    </source>
</evidence>
<dbReference type="GO" id="GO:0005829">
    <property type="term" value="C:cytosol"/>
    <property type="evidence" value="ECO:0007669"/>
    <property type="project" value="TreeGrafter"/>
</dbReference>
<dbReference type="FunFam" id="1.20.200.10:FF:000015">
    <property type="entry name" value="argininosuccinate lyase isoform X2"/>
    <property type="match status" value="1"/>
</dbReference>
<dbReference type="PANTHER" id="PTHR43814">
    <property type="entry name" value="ARGININOSUCCINATE LYASE"/>
    <property type="match status" value="1"/>
</dbReference>
<evidence type="ECO:0000259" key="8">
    <source>
        <dbReference type="Pfam" id="PF00206"/>
    </source>
</evidence>
<dbReference type="InterPro" id="IPR029419">
    <property type="entry name" value="Arg_succ_lyase_C"/>
</dbReference>